<dbReference type="AlphaFoldDB" id="A0A4C2ECK8"/>
<dbReference type="GO" id="GO:0006508">
    <property type="term" value="P:proteolysis"/>
    <property type="evidence" value="ECO:0007669"/>
    <property type="project" value="UniProtKB-KW"/>
</dbReference>
<feature type="transmembrane region" description="Helical" evidence="8">
    <location>
        <begin position="58"/>
        <end position="77"/>
    </location>
</feature>
<keyword evidence="5" id="KW-0720">Serine protease</keyword>
<feature type="region of interest" description="Disordered" evidence="7">
    <location>
        <begin position="1"/>
        <end position="43"/>
    </location>
</feature>
<dbReference type="PANTHER" id="PTHR11731:SF160">
    <property type="entry name" value="DIPEPTIDYL AMINOPEPTIDASE A"/>
    <property type="match status" value="1"/>
</dbReference>
<reference evidence="11 12" key="1">
    <citation type="submission" date="2019-01" db="EMBL/GenBank/DDBJ databases">
        <title>Draft Genome Sequencing of Zygosaccharomyces mellis Ca-7.</title>
        <authorList>
            <person name="Shiwa Y."/>
            <person name="Kanesaki Y."/>
            <person name="Ishige T."/>
            <person name="Mura K."/>
            <person name="Hori T."/>
            <person name="Tamura T."/>
        </authorList>
    </citation>
    <scope>NUCLEOTIDE SEQUENCE [LARGE SCALE GENOMIC DNA]</scope>
    <source>
        <strain evidence="11 12">Ca-7</strain>
    </source>
</reference>
<evidence type="ECO:0000313" key="11">
    <source>
        <dbReference type="EMBL" id="GCF00580.1"/>
    </source>
</evidence>
<accession>A0A4C2ECK8</accession>
<dbReference type="EMBL" id="BIMX01000019">
    <property type="protein sequence ID" value="GCF00580.1"/>
    <property type="molecule type" value="Genomic_DNA"/>
</dbReference>
<feature type="compositionally biased region" description="Polar residues" evidence="7">
    <location>
        <begin position="31"/>
        <end position="41"/>
    </location>
</feature>
<keyword evidence="8" id="KW-1133">Transmembrane helix</keyword>
<comment type="caution">
    <text evidence="11">The sequence shown here is derived from an EMBL/GenBank/DDBJ whole genome shotgun (WGS) entry which is preliminary data.</text>
</comment>
<evidence type="ECO:0000313" key="12">
    <source>
        <dbReference type="Proteomes" id="UP000301737"/>
    </source>
</evidence>
<dbReference type="InterPro" id="IPR050278">
    <property type="entry name" value="Serine_Prot_S9B/DPPIV"/>
</dbReference>
<evidence type="ECO:0000256" key="8">
    <source>
        <dbReference type="SAM" id="Phobius"/>
    </source>
</evidence>
<keyword evidence="12" id="KW-1185">Reference proteome</keyword>
<name>A0A4C2ECK8_9SACH</name>
<keyword evidence="8" id="KW-0812">Transmembrane</keyword>
<evidence type="ECO:0000256" key="6">
    <source>
        <dbReference type="ARBA" id="ARBA00023180"/>
    </source>
</evidence>
<dbReference type="GO" id="GO:0004177">
    <property type="term" value="F:aminopeptidase activity"/>
    <property type="evidence" value="ECO:0007669"/>
    <property type="project" value="UniProtKB-KW"/>
</dbReference>
<dbReference type="Gene3D" id="3.40.50.1820">
    <property type="entry name" value="alpha/beta hydrolase"/>
    <property type="match status" value="1"/>
</dbReference>
<dbReference type="SUPFAM" id="SSF82171">
    <property type="entry name" value="DPP6 N-terminal domain-like"/>
    <property type="match status" value="1"/>
</dbReference>
<dbReference type="GO" id="GO:0008236">
    <property type="term" value="F:serine-type peptidase activity"/>
    <property type="evidence" value="ECO:0007669"/>
    <property type="project" value="UniProtKB-KW"/>
</dbReference>
<dbReference type="GO" id="GO:0008239">
    <property type="term" value="F:dipeptidyl-peptidase activity"/>
    <property type="evidence" value="ECO:0007669"/>
    <property type="project" value="TreeGrafter"/>
</dbReference>
<dbReference type="InterPro" id="IPR002469">
    <property type="entry name" value="Peptidase_S9B_N"/>
</dbReference>
<sequence>MDNIELNEFPDGMNSIDNPRIIIGPPPSPSAQESGNASNHSLRSRGVMGSWRKYRSRLILFFGIVMILLLFLVPFYMVKSSADLQKNAENKVRTRSFDISNVLNGDFSYSEETFHFIQPPPEFVKTHEEDPGLHLTLQYDDNNDYTILAKNLYDKSFSKKLGSNKFQYQGKEYVVQRARVSYRLDKIIFATDLKPEFRHSSFGLYWIYDVETEKAMPISPFPSLLLTPISYAHFSPNFNFVYFVYDNDLYIQNIHTKNYADRLTTDGSFNILNGKPDWVYEEEVLADEKAVWWCPDDSKLIFAKFDDSEVNTYSFPKYINNDNKFPHLEEIKYPKPGSFNPKFELYIVDLTSGVVSLINVMDSAEGDWGNDYILYDAIWVSPNAFLVKISDRSSQHLIVRVYDTKEDSIETSNFLDFTKINGWVEKAKNVVPLPPKPDEGRSEYGYLDILPDGNGFNHIFYFTKFSDTKGIQITQGNWEVANEGIVGYEYETDSVFFLANKNGHMAQNLYAVVINSDRTNSIRVLRNQEKNNDFYEFELSPSCRYAVARKLGPGIPTTIVGELFDVLDADDPNDNKVIRLTDDSYLQKSLRRYDLPITSYKSMILDDGTEVNYVEIKPRFLNSKKKYPLLVESYAGPGSQSYFTKFNVFFQQAVSSGLQTIVLLVEPRGTGGKGWKFKSWAKNNIGYWEPRDVTEVTRRFIKINQQFVDKERVAIWGWSYGGFTALKTIEYDAGQTFNYAMAVAPVTNWIYYDSIYTERYMGLPKDNIQGYRDFSTITNFKSFEKIRKLFIIHGTADDNVHIQNSYEFVDHLNSLGIKNYDMHIFPDSDHTIHFHNARKVVFTKLYQWLKDAFAGNFTPQ</sequence>
<dbReference type="SUPFAM" id="SSF53474">
    <property type="entry name" value="alpha/beta-Hydrolases"/>
    <property type="match status" value="1"/>
</dbReference>
<evidence type="ECO:0000256" key="5">
    <source>
        <dbReference type="ARBA" id="ARBA00022825"/>
    </source>
</evidence>
<organism evidence="11 12">
    <name type="scientific">Zygosaccharomyces mellis</name>
    <dbReference type="NCBI Taxonomy" id="42258"/>
    <lineage>
        <taxon>Eukaryota</taxon>
        <taxon>Fungi</taxon>
        <taxon>Dikarya</taxon>
        <taxon>Ascomycota</taxon>
        <taxon>Saccharomycotina</taxon>
        <taxon>Saccharomycetes</taxon>
        <taxon>Saccharomycetales</taxon>
        <taxon>Saccharomycetaceae</taxon>
        <taxon>Zygosaccharomyces</taxon>
    </lineage>
</organism>
<dbReference type="PANTHER" id="PTHR11731">
    <property type="entry name" value="PROTEASE FAMILY S9B,C DIPEPTIDYL-PEPTIDASE IV-RELATED"/>
    <property type="match status" value="1"/>
</dbReference>
<evidence type="ECO:0000259" key="10">
    <source>
        <dbReference type="Pfam" id="PF00930"/>
    </source>
</evidence>
<keyword evidence="8" id="KW-0472">Membrane</keyword>
<gene>
    <name evidence="11" type="primary">STE13</name>
    <name evidence="11" type="ORF">ZYGM_002936</name>
</gene>
<evidence type="ECO:0000256" key="2">
    <source>
        <dbReference type="ARBA" id="ARBA00022438"/>
    </source>
</evidence>
<dbReference type="Proteomes" id="UP000301737">
    <property type="component" value="Unassembled WGS sequence"/>
</dbReference>
<feature type="domain" description="Peptidase S9 prolyl oligopeptidase catalytic" evidence="9">
    <location>
        <begin position="650"/>
        <end position="854"/>
    </location>
</feature>
<keyword evidence="6" id="KW-0325">Glycoprotein</keyword>
<dbReference type="Pfam" id="PF00326">
    <property type="entry name" value="Peptidase_S9"/>
    <property type="match status" value="1"/>
</dbReference>
<evidence type="ECO:0000256" key="3">
    <source>
        <dbReference type="ARBA" id="ARBA00022670"/>
    </source>
</evidence>
<dbReference type="OrthoDB" id="16520at2759"/>
<evidence type="ECO:0000256" key="4">
    <source>
        <dbReference type="ARBA" id="ARBA00022801"/>
    </source>
</evidence>
<dbReference type="InterPro" id="IPR001375">
    <property type="entry name" value="Peptidase_S9_cat"/>
</dbReference>
<dbReference type="InterPro" id="IPR029058">
    <property type="entry name" value="AB_hydrolase_fold"/>
</dbReference>
<dbReference type="Pfam" id="PF00930">
    <property type="entry name" value="DPPIV_N"/>
    <property type="match status" value="1"/>
</dbReference>
<evidence type="ECO:0000259" key="9">
    <source>
        <dbReference type="Pfam" id="PF00326"/>
    </source>
</evidence>
<comment type="similarity">
    <text evidence="1">Belongs to the peptidase S9B family.</text>
</comment>
<dbReference type="GO" id="GO:0005886">
    <property type="term" value="C:plasma membrane"/>
    <property type="evidence" value="ECO:0007669"/>
    <property type="project" value="TreeGrafter"/>
</dbReference>
<dbReference type="FunFam" id="3.40.50.1820:FF:000003">
    <property type="entry name" value="Dipeptidyl peptidase 4"/>
    <property type="match status" value="1"/>
</dbReference>
<proteinExistence type="inferred from homology"/>
<keyword evidence="4" id="KW-0378">Hydrolase</keyword>
<feature type="domain" description="Dipeptidylpeptidase IV N-terminal" evidence="10">
    <location>
        <begin position="183"/>
        <end position="556"/>
    </location>
</feature>
<keyword evidence="2 11" id="KW-0031">Aminopeptidase</keyword>
<evidence type="ECO:0000256" key="7">
    <source>
        <dbReference type="SAM" id="MobiDB-lite"/>
    </source>
</evidence>
<keyword evidence="3" id="KW-0645">Protease</keyword>
<evidence type="ECO:0000256" key="1">
    <source>
        <dbReference type="ARBA" id="ARBA00006150"/>
    </source>
</evidence>
<protein>
    <submittedName>
        <fullName evidence="11">Dipeptidyl aminopeptidase</fullName>
    </submittedName>
</protein>
<dbReference type="Gene3D" id="2.140.10.30">
    <property type="entry name" value="Dipeptidylpeptidase IV, N-terminal domain"/>
    <property type="match status" value="1"/>
</dbReference>